<protein>
    <recommendedName>
        <fullName evidence="1">HTH cro/C1-type domain-containing protein</fullName>
    </recommendedName>
</protein>
<name>A0ABQ3ID43_9BACT</name>
<dbReference type="SUPFAM" id="SSF47413">
    <property type="entry name" value="lambda repressor-like DNA-binding domains"/>
    <property type="match status" value="1"/>
</dbReference>
<dbReference type="Pfam" id="PF01381">
    <property type="entry name" value="HTH_3"/>
    <property type="match status" value="1"/>
</dbReference>
<sequence>MGYKNWKRMTDQAIVEELGQRIKQRRIHKRYTQKELAERAGVNVNTIQNLEYGKSVTLAVLIQVLRALKDLDHLDAFLPEVEESPLMVMENEAKPLQRVRKPRK</sequence>
<dbReference type="PROSITE" id="PS50943">
    <property type="entry name" value="HTH_CROC1"/>
    <property type="match status" value="1"/>
</dbReference>
<dbReference type="RefSeq" id="WP_189631011.1">
    <property type="nucleotide sequence ID" value="NZ_BNAG01000004.1"/>
</dbReference>
<reference evidence="3" key="1">
    <citation type="journal article" date="2019" name="Int. J. Syst. Evol. Microbiol.">
        <title>The Global Catalogue of Microorganisms (GCM) 10K type strain sequencing project: providing services to taxonomists for standard genome sequencing and annotation.</title>
        <authorList>
            <consortium name="The Broad Institute Genomics Platform"/>
            <consortium name="The Broad Institute Genome Sequencing Center for Infectious Disease"/>
            <person name="Wu L."/>
            <person name="Ma J."/>
        </authorList>
    </citation>
    <scope>NUCLEOTIDE SEQUENCE [LARGE SCALE GENOMIC DNA]</scope>
    <source>
        <strain evidence="3">CGMCC 1.15111</strain>
    </source>
</reference>
<evidence type="ECO:0000313" key="3">
    <source>
        <dbReference type="Proteomes" id="UP000658258"/>
    </source>
</evidence>
<dbReference type="CDD" id="cd00093">
    <property type="entry name" value="HTH_XRE"/>
    <property type="match status" value="1"/>
</dbReference>
<dbReference type="SMART" id="SM00530">
    <property type="entry name" value="HTH_XRE"/>
    <property type="match status" value="1"/>
</dbReference>
<feature type="domain" description="HTH cro/C1-type" evidence="1">
    <location>
        <begin position="22"/>
        <end position="74"/>
    </location>
</feature>
<comment type="caution">
    <text evidence="2">The sequence shown here is derived from an EMBL/GenBank/DDBJ whole genome shotgun (WGS) entry which is preliminary data.</text>
</comment>
<evidence type="ECO:0000313" key="2">
    <source>
        <dbReference type="EMBL" id="GHE71278.1"/>
    </source>
</evidence>
<gene>
    <name evidence="2" type="ORF">GCM10011340_29000</name>
</gene>
<dbReference type="InterPro" id="IPR010982">
    <property type="entry name" value="Lambda_DNA-bd_dom_sf"/>
</dbReference>
<proteinExistence type="predicted"/>
<dbReference type="InterPro" id="IPR001387">
    <property type="entry name" value="Cro/C1-type_HTH"/>
</dbReference>
<dbReference type="EMBL" id="BNAG01000004">
    <property type="protein sequence ID" value="GHE71278.1"/>
    <property type="molecule type" value="Genomic_DNA"/>
</dbReference>
<dbReference type="Gene3D" id="1.10.260.40">
    <property type="entry name" value="lambda repressor-like DNA-binding domains"/>
    <property type="match status" value="1"/>
</dbReference>
<dbReference type="Proteomes" id="UP000658258">
    <property type="component" value="Unassembled WGS sequence"/>
</dbReference>
<keyword evidence="3" id="KW-1185">Reference proteome</keyword>
<organism evidence="2 3">
    <name type="scientific">Roseivirga thermotolerans</name>
    <dbReference type="NCBI Taxonomy" id="1758176"/>
    <lineage>
        <taxon>Bacteria</taxon>
        <taxon>Pseudomonadati</taxon>
        <taxon>Bacteroidota</taxon>
        <taxon>Cytophagia</taxon>
        <taxon>Cytophagales</taxon>
        <taxon>Roseivirgaceae</taxon>
        <taxon>Roseivirga</taxon>
    </lineage>
</organism>
<accession>A0ABQ3ID43</accession>
<evidence type="ECO:0000259" key="1">
    <source>
        <dbReference type="PROSITE" id="PS50943"/>
    </source>
</evidence>